<name>A0A8J3YWB8_9ACTN</name>
<feature type="domain" description="Methyltransferase small" evidence="5">
    <location>
        <begin position="138"/>
        <end position="226"/>
    </location>
</feature>
<dbReference type="Pfam" id="PF23186">
    <property type="entry name" value="DUF7059"/>
    <property type="match status" value="1"/>
</dbReference>
<keyword evidence="2 8" id="KW-0489">Methyltransferase</keyword>
<dbReference type="Pfam" id="PF25004">
    <property type="entry name" value="DUF7782"/>
    <property type="match status" value="1"/>
</dbReference>
<dbReference type="GO" id="GO:0008276">
    <property type="term" value="F:protein methyltransferase activity"/>
    <property type="evidence" value="ECO:0007669"/>
    <property type="project" value="TreeGrafter"/>
</dbReference>
<feature type="domain" description="DUF7782" evidence="7">
    <location>
        <begin position="373"/>
        <end position="487"/>
    </location>
</feature>
<proteinExistence type="inferred from homology"/>
<reference evidence="8" key="1">
    <citation type="submission" date="2021-01" db="EMBL/GenBank/DDBJ databases">
        <title>Whole genome shotgun sequence of Virgisporangium aurantiacum NBRC 16421.</title>
        <authorList>
            <person name="Komaki H."/>
            <person name="Tamura T."/>
        </authorList>
    </citation>
    <scope>NUCLEOTIDE SEQUENCE</scope>
    <source>
        <strain evidence="8">NBRC 16421</strain>
    </source>
</reference>
<dbReference type="PANTHER" id="PTHR45875:SF1">
    <property type="entry name" value="METHYLTRANSFERASE N6AMT1"/>
    <property type="match status" value="1"/>
</dbReference>
<evidence type="ECO:0000259" key="5">
    <source>
        <dbReference type="Pfam" id="PF05175"/>
    </source>
</evidence>
<dbReference type="Proteomes" id="UP000612585">
    <property type="component" value="Unassembled WGS sequence"/>
</dbReference>
<dbReference type="Gene3D" id="3.40.50.150">
    <property type="entry name" value="Vaccinia Virus protein VP39"/>
    <property type="match status" value="1"/>
</dbReference>
<evidence type="ECO:0000256" key="4">
    <source>
        <dbReference type="ARBA" id="ARBA00022691"/>
    </source>
</evidence>
<dbReference type="PROSITE" id="PS00092">
    <property type="entry name" value="N6_MTASE"/>
    <property type="match status" value="1"/>
</dbReference>
<dbReference type="InterPro" id="IPR002052">
    <property type="entry name" value="DNA_methylase_N6_adenine_CS"/>
</dbReference>
<sequence length="489" mass="52242">MAPVTRPLMDPAGIEELRAALVAADYTGTGIANRLGAAAVQAIQRGDYRPALRATADRDPLATLIRLFICGQSESESVVKAAVPVQASLFERDGDRVRAAVELEPYGDWWVISDLSAALRPGVPLASDHVLGVGGASSTLAQATIREPVDSALDLGTGCGVQALNLSGHAHSVTATDVSDRALRFAATTAALNDLEWDLRLGDLAGPVRGERFDLVVSNPPFVVGPGSFEGGATHTYRDSGRPGDEVCAELVRLAPGLLADGGTMQFLANWAHVAGEDWEDRVNGWLTGTGLDAWVIQREVSDPVAYVNLWLSDAGTADSSRRIEWLDWFDAHKIEGVGLGLITLRAGGHDDPTVRLEDLRQQVEQPFGEHVAAWFARQDWLRAHPFESLLGARLRAAEGLTLRQDAVRDGDGWQVVRQRLALTTGLHWVDDIDPVTLALVGGCDGTLTLGDQVELLALANDVDSAVLAEAAGPLVAHLVERGYLEPAR</sequence>
<evidence type="ECO:0000313" key="9">
    <source>
        <dbReference type="Proteomes" id="UP000612585"/>
    </source>
</evidence>
<keyword evidence="9" id="KW-1185">Reference proteome</keyword>
<dbReference type="Pfam" id="PF05175">
    <property type="entry name" value="MTS"/>
    <property type="match status" value="1"/>
</dbReference>
<protein>
    <submittedName>
        <fullName evidence="8">Methyltransferase</fullName>
    </submittedName>
</protein>
<accession>A0A8J3YWB8</accession>
<dbReference type="InterPro" id="IPR056684">
    <property type="entry name" value="DUF7782"/>
</dbReference>
<dbReference type="InterPro" id="IPR052190">
    <property type="entry name" value="Euk-Arch_PrmC-MTase"/>
</dbReference>
<feature type="domain" description="DUF7059" evidence="6">
    <location>
        <begin position="23"/>
        <end position="100"/>
    </location>
</feature>
<dbReference type="InterPro" id="IPR029063">
    <property type="entry name" value="SAM-dependent_MTases_sf"/>
</dbReference>
<dbReference type="GO" id="GO:0008170">
    <property type="term" value="F:N-methyltransferase activity"/>
    <property type="evidence" value="ECO:0007669"/>
    <property type="project" value="UniProtKB-ARBA"/>
</dbReference>
<dbReference type="CDD" id="cd02440">
    <property type="entry name" value="AdoMet_MTases"/>
    <property type="match status" value="1"/>
</dbReference>
<dbReference type="InterPro" id="IPR007848">
    <property type="entry name" value="Small_mtfrase_dom"/>
</dbReference>
<dbReference type="GO" id="GO:0003676">
    <property type="term" value="F:nucleic acid binding"/>
    <property type="evidence" value="ECO:0007669"/>
    <property type="project" value="InterPro"/>
</dbReference>
<evidence type="ECO:0000256" key="1">
    <source>
        <dbReference type="ARBA" id="ARBA00006149"/>
    </source>
</evidence>
<comment type="caution">
    <text evidence="8">The sequence shown here is derived from an EMBL/GenBank/DDBJ whole genome shotgun (WGS) entry which is preliminary data.</text>
</comment>
<dbReference type="PANTHER" id="PTHR45875">
    <property type="entry name" value="METHYLTRANSFERASE N6AMT1"/>
    <property type="match status" value="1"/>
</dbReference>
<organism evidence="8 9">
    <name type="scientific">Virgisporangium aurantiacum</name>
    <dbReference type="NCBI Taxonomy" id="175570"/>
    <lineage>
        <taxon>Bacteria</taxon>
        <taxon>Bacillati</taxon>
        <taxon>Actinomycetota</taxon>
        <taxon>Actinomycetes</taxon>
        <taxon>Micromonosporales</taxon>
        <taxon>Micromonosporaceae</taxon>
        <taxon>Virgisporangium</taxon>
    </lineage>
</organism>
<evidence type="ECO:0000259" key="6">
    <source>
        <dbReference type="Pfam" id="PF23186"/>
    </source>
</evidence>
<dbReference type="EMBL" id="BOPG01000003">
    <property type="protein sequence ID" value="GIJ52859.1"/>
    <property type="molecule type" value="Genomic_DNA"/>
</dbReference>
<dbReference type="InterPro" id="IPR055487">
    <property type="entry name" value="DUF7059"/>
</dbReference>
<gene>
    <name evidence="8" type="ORF">Vau01_003750</name>
</gene>
<dbReference type="SUPFAM" id="SSF53335">
    <property type="entry name" value="S-adenosyl-L-methionine-dependent methyltransferases"/>
    <property type="match status" value="1"/>
</dbReference>
<evidence type="ECO:0000256" key="2">
    <source>
        <dbReference type="ARBA" id="ARBA00022603"/>
    </source>
</evidence>
<evidence type="ECO:0000313" key="8">
    <source>
        <dbReference type="EMBL" id="GIJ52859.1"/>
    </source>
</evidence>
<keyword evidence="3" id="KW-0808">Transferase</keyword>
<comment type="similarity">
    <text evidence="1">Belongs to the eukaryotic/archaeal PrmC-related family.</text>
</comment>
<keyword evidence="4" id="KW-0949">S-adenosyl-L-methionine</keyword>
<dbReference type="GO" id="GO:0035657">
    <property type="term" value="C:eRF1 methyltransferase complex"/>
    <property type="evidence" value="ECO:0007669"/>
    <property type="project" value="TreeGrafter"/>
</dbReference>
<dbReference type="GO" id="GO:0008757">
    <property type="term" value="F:S-adenosylmethionine-dependent methyltransferase activity"/>
    <property type="evidence" value="ECO:0007669"/>
    <property type="project" value="TreeGrafter"/>
</dbReference>
<evidence type="ECO:0000259" key="7">
    <source>
        <dbReference type="Pfam" id="PF25004"/>
    </source>
</evidence>
<evidence type="ECO:0000256" key="3">
    <source>
        <dbReference type="ARBA" id="ARBA00022679"/>
    </source>
</evidence>
<dbReference type="AlphaFoldDB" id="A0A8J3YWB8"/>
<dbReference type="GO" id="GO:0032259">
    <property type="term" value="P:methylation"/>
    <property type="evidence" value="ECO:0007669"/>
    <property type="project" value="UniProtKB-KW"/>
</dbReference>